<evidence type="ECO:0000256" key="2">
    <source>
        <dbReference type="SAM" id="Coils"/>
    </source>
</evidence>
<dbReference type="PANTHER" id="PTHR32083:SF34">
    <property type="entry name" value="COILED-COIL DOMAIN-CONTAINING PROTEIN 146"/>
    <property type="match status" value="1"/>
</dbReference>
<dbReference type="EMBL" id="JBJQOH010000006">
    <property type="protein sequence ID" value="KAL3684699.1"/>
    <property type="molecule type" value="Genomic_DNA"/>
</dbReference>
<keyword evidence="1 2" id="KW-0175">Coiled coil</keyword>
<evidence type="ECO:0000313" key="3">
    <source>
        <dbReference type="EMBL" id="KAL3684699.1"/>
    </source>
</evidence>
<name>A0ABD3H3J0_9MARC</name>
<proteinExistence type="predicted"/>
<reference evidence="3 4" key="1">
    <citation type="submission" date="2024-09" db="EMBL/GenBank/DDBJ databases">
        <title>Chromosome-scale assembly of Riccia sorocarpa.</title>
        <authorList>
            <person name="Paukszto L."/>
        </authorList>
    </citation>
    <scope>NUCLEOTIDE SEQUENCE [LARGE SCALE GENOMIC DNA]</scope>
    <source>
        <strain evidence="3">LP-2024</strain>
        <tissue evidence="3">Aerial parts of the thallus</tissue>
    </source>
</reference>
<dbReference type="SUPFAM" id="SSF57997">
    <property type="entry name" value="Tropomyosin"/>
    <property type="match status" value="1"/>
</dbReference>
<sequence length="439" mass="50783">MLVTSFARWEALKDTYLTVTGMERKLKIEVDEMEGQLKGLQGELGRIVKCCDEDEVTIELVKDDAEAAEAEAGMMREREQAALMEVTDLTRLQELYQEKIQEIEREHATALAPILSRLKLDIQDAKDSIAENQLKQEQFTKEIEDCKTKLEETIDEISNIRNRKKDTLDSIEILDGQPDKYRKQADILTTAVKSLQTQDQKWVDKVRDVDLSINGHQAAVKKLQEELAVLAIQIEKNRQQTEQKERQAADFQRDLELAALEVDDYLADQVNVDMQLRSRMLDLKAEQEHLANRNKEKDKVLRRLKYEEQLVANIQAHLPALIMDRDKLHQQLLLVEAAKEKVTTQVNEIRREIDVQMRNFLVVEGLGKEVAAALRASHEKVQKLEKEVRECANIERLKNQHITNLTGIRERMCRQAAAKVPSNLSTKFTHYLCCYCYKY</sequence>
<evidence type="ECO:0000256" key="1">
    <source>
        <dbReference type="ARBA" id="ARBA00023054"/>
    </source>
</evidence>
<keyword evidence="4" id="KW-1185">Reference proteome</keyword>
<dbReference type="PANTHER" id="PTHR32083">
    <property type="entry name" value="CILIA AND FLAGELLA-ASSOCIATED PROTEIN 58-RELATED"/>
    <property type="match status" value="1"/>
</dbReference>
<comment type="caution">
    <text evidence="3">The sequence shown here is derived from an EMBL/GenBank/DDBJ whole genome shotgun (WGS) entry which is preliminary data.</text>
</comment>
<protein>
    <submittedName>
        <fullName evidence="3">Uncharacterized protein</fullName>
    </submittedName>
</protein>
<evidence type="ECO:0000313" key="4">
    <source>
        <dbReference type="Proteomes" id="UP001633002"/>
    </source>
</evidence>
<feature type="coiled-coil region" evidence="2">
    <location>
        <begin position="23"/>
        <end position="163"/>
    </location>
</feature>
<gene>
    <name evidence="3" type="ORF">R1sor_002721</name>
</gene>
<organism evidence="3 4">
    <name type="scientific">Riccia sorocarpa</name>
    <dbReference type="NCBI Taxonomy" id="122646"/>
    <lineage>
        <taxon>Eukaryota</taxon>
        <taxon>Viridiplantae</taxon>
        <taxon>Streptophyta</taxon>
        <taxon>Embryophyta</taxon>
        <taxon>Marchantiophyta</taxon>
        <taxon>Marchantiopsida</taxon>
        <taxon>Marchantiidae</taxon>
        <taxon>Marchantiales</taxon>
        <taxon>Ricciaceae</taxon>
        <taxon>Riccia</taxon>
    </lineage>
</organism>
<dbReference type="Proteomes" id="UP001633002">
    <property type="component" value="Unassembled WGS sequence"/>
</dbReference>
<accession>A0ABD3H3J0</accession>
<dbReference type="AlphaFoldDB" id="A0ABD3H3J0"/>
<feature type="coiled-coil region" evidence="2">
    <location>
        <begin position="213"/>
        <end position="254"/>
    </location>
</feature>